<feature type="compositionally biased region" description="Low complexity" evidence="3">
    <location>
        <begin position="693"/>
        <end position="715"/>
    </location>
</feature>
<dbReference type="Pfam" id="PF00089">
    <property type="entry name" value="Trypsin"/>
    <property type="match status" value="1"/>
</dbReference>
<feature type="region of interest" description="Disordered" evidence="3">
    <location>
        <begin position="735"/>
        <end position="760"/>
    </location>
</feature>
<feature type="region of interest" description="Disordered" evidence="3">
    <location>
        <begin position="620"/>
        <end position="715"/>
    </location>
</feature>
<name>A0A423T4E8_PENVA</name>
<evidence type="ECO:0000256" key="1">
    <source>
        <dbReference type="ARBA" id="ARBA00023157"/>
    </source>
</evidence>
<evidence type="ECO:0000313" key="6">
    <source>
        <dbReference type="EMBL" id="ROT71255.1"/>
    </source>
</evidence>
<dbReference type="GO" id="GO:0004252">
    <property type="term" value="F:serine-type endopeptidase activity"/>
    <property type="evidence" value="ECO:0007669"/>
    <property type="project" value="InterPro"/>
</dbReference>
<reference evidence="6 7" key="1">
    <citation type="submission" date="2018-04" db="EMBL/GenBank/DDBJ databases">
        <authorList>
            <person name="Zhang X."/>
            <person name="Yuan J."/>
            <person name="Li F."/>
            <person name="Xiang J."/>
        </authorList>
    </citation>
    <scope>NUCLEOTIDE SEQUENCE [LARGE SCALE GENOMIC DNA]</scope>
    <source>
        <tissue evidence="6">Muscle</tissue>
    </source>
</reference>
<feature type="region of interest" description="Disordered" evidence="3">
    <location>
        <begin position="579"/>
        <end position="608"/>
    </location>
</feature>
<gene>
    <name evidence="6" type="ORF">C7M84_010432</name>
</gene>
<keyword evidence="1" id="KW-1015">Disulfide bond</keyword>
<dbReference type="Gene3D" id="2.40.10.10">
    <property type="entry name" value="Trypsin-like serine proteases"/>
    <property type="match status" value="1"/>
</dbReference>
<feature type="region of interest" description="Disordered" evidence="3">
    <location>
        <begin position="20"/>
        <end position="51"/>
    </location>
</feature>
<dbReference type="PROSITE" id="PS50240">
    <property type="entry name" value="TRYPSIN_DOM"/>
    <property type="match status" value="1"/>
</dbReference>
<organism evidence="6 7">
    <name type="scientific">Penaeus vannamei</name>
    <name type="common">Whiteleg shrimp</name>
    <name type="synonym">Litopenaeus vannamei</name>
    <dbReference type="NCBI Taxonomy" id="6689"/>
    <lineage>
        <taxon>Eukaryota</taxon>
        <taxon>Metazoa</taxon>
        <taxon>Ecdysozoa</taxon>
        <taxon>Arthropoda</taxon>
        <taxon>Crustacea</taxon>
        <taxon>Multicrustacea</taxon>
        <taxon>Malacostraca</taxon>
        <taxon>Eumalacostraca</taxon>
        <taxon>Eucarida</taxon>
        <taxon>Decapoda</taxon>
        <taxon>Dendrobranchiata</taxon>
        <taxon>Penaeoidea</taxon>
        <taxon>Penaeidae</taxon>
        <taxon>Penaeus</taxon>
    </lineage>
</organism>
<feature type="chain" id="PRO_5019009778" description="Peptidase S1 domain-containing protein" evidence="4">
    <location>
        <begin position="19"/>
        <end position="956"/>
    </location>
</feature>
<dbReference type="InterPro" id="IPR051487">
    <property type="entry name" value="Ser/Thr_Proteases_Immune/Dev"/>
</dbReference>
<dbReference type="GO" id="GO:0006508">
    <property type="term" value="P:proteolysis"/>
    <property type="evidence" value="ECO:0007669"/>
    <property type="project" value="InterPro"/>
</dbReference>
<feature type="compositionally biased region" description="Acidic residues" evidence="3">
    <location>
        <begin position="655"/>
        <end position="665"/>
    </location>
</feature>
<dbReference type="SUPFAM" id="SSF50494">
    <property type="entry name" value="Trypsin-like serine proteases"/>
    <property type="match status" value="1"/>
</dbReference>
<evidence type="ECO:0000256" key="2">
    <source>
        <dbReference type="ARBA" id="ARBA00024195"/>
    </source>
</evidence>
<dbReference type="EMBL" id="QCYY01002319">
    <property type="protein sequence ID" value="ROT71255.1"/>
    <property type="molecule type" value="Genomic_DNA"/>
</dbReference>
<feature type="compositionally biased region" description="Low complexity" evidence="3">
    <location>
        <begin position="745"/>
        <end position="760"/>
    </location>
</feature>
<feature type="compositionally biased region" description="Acidic residues" evidence="3">
    <location>
        <begin position="620"/>
        <end position="642"/>
    </location>
</feature>
<comment type="similarity">
    <text evidence="2">Belongs to the peptidase S1 family. CLIP subfamily.</text>
</comment>
<feature type="region of interest" description="Disordered" evidence="3">
    <location>
        <begin position="323"/>
        <end position="398"/>
    </location>
</feature>
<comment type="caution">
    <text evidence="6">The sequence shown here is derived from an EMBL/GenBank/DDBJ whole genome shotgun (WGS) entry which is preliminary data.</text>
</comment>
<protein>
    <recommendedName>
        <fullName evidence="5">Peptidase S1 domain-containing protein</fullName>
    </recommendedName>
</protein>
<dbReference type="InterPro" id="IPR001254">
    <property type="entry name" value="Trypsin_dom"/>
</dbReference>
<dbReference type="STRING" id="6689.A0A423T4E8"/>
<dbReference type="Proteomes" id="UP000283509">
    <property type="component" value="Unassembled WGS sequence"/>
</dbReference>
<feature type="compositionally biased region" description="Polar residues" evidence="3">
    <location>
        <begin position="323"/>
        <end position="336"/>
    </location>
</feature>
<dbReference type="CDD" id="cd00190">
    <property type="entry name" value="Tryp_SPc"/>
    <property type="match status" value="1"/>
</dbReference>
<dbReference type="FunFam" id="2.40.10.10:FF:000002">
    <property type="entry name" value="Transmembrane protease serine"/>
    <property type="match status" value="1"/>
</dbReference>
<keyword evidence="4" id="KW-0732">Signal</keyword>
<evidence type="ECO:0000256" key="3">
    <source>
        <dbReference type="SAM" id="MobiDB-lite"/>
    </source>
</evidence>
<feature type="signal peptide" evidence="4">
    <location>
        <begin position="1"/>
        <end position="18"/>
    </location>
</feature>
<dbReference type="AlphaFoldDB" id="A0A423T4E8"/>
<feature type="domain" description="Peptidase S1" evidence="5">
    <location>
        <begin position="762"/>
        <end position="955"/>
    </location>
</feature>
<feature type="compositionally biased region" description="Polar residues" evidence="3">
    <location>
        <begin position="343"/>
        <end position="361"/>
    </location>
</feature>
<dbReference type="PANTHER" id="PTHR24256">
    <property type="entry name" value="TRYPTASE-RELATED"/>
    <property type="match status" value="1"/>
</dbReference>
<feature type="compositionally biased region" description="Polar residues" evidence="3">
    <location>
        <begin position="376"/>
        <end position="387"/>
    </location>
</feature>
<accession>A0A423T4E8</accession>
<sequence length="956" mass="101877">MKRFACLLLLALTTAARGDNKEWSWGDEGPSVPETSEDAFSPSRDPRVLEPNPAGALAVGQLDLEGALSPEDLHALELILLEDAQGPTDPQASFAVSADGVGDLEVVDGVVLASGDRQARFLGIRDRLCKLGIGFNCGTKGKDPAKAHHIVTTEAPSAFQGILDALQPLIPSFGQTEKPKPFGRPVGKPIPPSFGDRFQTVARPPHGSLHANPSTNFAIYQEPKPALNVAHAPVPLPNHHSHQPVKPAHVNHGAIQPTTVVEHHHKHTTIYQVNDALPHVPPQVYQGQAQTVHAVVTSQRGSAHQAAESDEFVFQDDLAGSSSDLHLSGSQTQSQGVRFESSGAKQSNAHGFSQAGSQAVQHGSRVRFGTSSSSSQAAQHGVSSSAQHGAGVRFGSSSGAQQVNAQGFSQGSSLGVQHVTFPVAQQSSGATIGASSGAGNQAFQQISSQGHLQGQRQVHLQGQHQSFQDNMAQQHQVLTSVQEAVSANAIDPNFRPGRLEHGGFQPLSLLPLYREQEPQYREDCQCVPVQFCPAADVIARSAPEDFSQFLDARTKKTEILSNSTDGEAPEDESQAFLRTASSSRRGKVLALPPLEAADSAETTEPTTEAATEAFLEETTELAEEVTEEVTEEATEMPEEEVTEAAPESRVRRESDADEAEAEAEEPTQAAPSGRREGRQLTGFTPSAMRSKPRLLPAAPSSPASSSRAAAATQPAACLRQEPRLRRVPWRVPEAASQAKEAGRVPSVAAPSSTTAISSPWPTAIHPSEIKVRLGEWDVTSKTEFYAHVEMRASGVYAHPEYDAGNLVNDVAVIRLEKVPTHHPVCLPDKFADFTHQRCTATGWGKDAFTSDSKFSQLLKEVELPVVDNKRCEVALQQARLGGSFSLHQGNLCAGGEKDQDTCKGDGGGPLVCSGADGSIQLAGLVSWGIDCGHPGVPGVYVKVSHYLDWIRAITRV</sequence>
<keyword evidence="7" id="KW-1185">Reference proteome</keyword>
<evidence type="ECO:0000313" key="7">
    <source>
        <dbReference type="Proteomes" id="UP000283509"/>
    </source>
</evidence>
<evidence type="ECO:0000259" key="5">
    <source>
        <dbReference type="PROSITE" id="PS50240"/>
    </source>
</evidence>
<dbReference type="InterPro" id="IPR043504">
    <property type="entry name" value="Peptidase_S1_PA_chymotrypsin"/>
</dbReference>
<dbReference type="OrthoDB" id="5949700at2759"/>
<reference evidence="6 7" key="2">
    <citation type="submission" date="2019-01" db="EMBL/GenBank/DDBJ databases">
        <title>The decoding of complex shrimp genome reveals the adaptation for benthos swimmer, frequently molting mechanism and breeding impact on genome.</title>
        <authorList>
            <person name="Sun Y."/>
            <person name="Gao Y."/>
            <person name="Yu Y."/>
        </authorList>
    </citation>
    <scope>NUCLEOTIDE SEQUENCE [LARGE SCALE GENOMIC DNA]</scope>
    <source>
        <tissue evidence="6">Muscle</tissue>
    </source>
</reference>
<dbReference type="InterPro" id="IPR009003">
    <property type="entry name" value="Peptidase_S1_PA"/>
</dbReference>
<feature type="compositionally biased region" description="Low complexity" evidence="3">
    <location>
        <begin position="595"/>
        <end position="608"/>
    </location>
</feature>
<dbReference type="SMART" id="SM00020">
    <property type="entry name" value="Tryp_SPc"/>
    <property type="match status" value="1"/>
</dbReference>
<proteinExistence type="inferred from homology"/>
<evidence type="ECO:0000256" key="4">
    <source>
        <dbReference type="SAM" id="SignalP"/>
    </source>
</evidence>